<dbReference type="Gene3D" id="3.40.190.10">
    <property type="entry name" value="Periplasmic binding protein-like II"/>
    <property type="match status" value="1"/>
</dbReference>
<comment type="similarity">
    <text evidence="2">Belongs to the bacterial solute-binding protein 5 family.</text>
</comment>
<evidence type="ECO:0000313" key="7">
    <source>
        <dbReference type="Proteomes" id="UP000823485"/>
    </source>
</evidence>
<dbReference type="InterPro" id="IPR039424">
    <property type="entry name" value="SBP_5"/>
</dbReference>
<evidence type="ECO:0000313" key="6">
    <source>
        <dbReference type="EMBL" id="MBM7715725.1"/>
    </source>
</evidence>
<sequence>MKKILISFVAVMMLVGCASSSDDAGKSGKNEKGGTLNVAYMAQPPTLDPHVTVSVATTDVGRNIFETLLAFNERNEAAPLLAESFESSEDLKSITFTLRKGVKFHNGKEMTADDVVASMERWKVLNGKASTYFSKSEFVKEDDYTVTLKMDKPFTIAKYILATNINFPAIMPKEVIENAPKSGVKEYIGTGPFKLEEWKQDQYIKLVKNDDYQSPRKEPDGLVGKKEAMVDELYFHMVPDASTRTAGIQTGEYDIALQIPYDNVPAIEGDPNVEAMTHPEGFSTVVFNKRNGLFSNEKARQALNLAVDKQEVMMAAFTDEKFYTLEHGLLTKEYVSWYREQGKEQYEAHDPETAKKLFKEAGYNGEKLKILTTRDYEDQYQIAVVIQENLKKIGVKSELQVYDWATLMEVREDDTVYDLMPMGYNPVTDPTQINFLDSRIHYTGWSNSPEMDQLLDELMVAPSDEDAKEIFGKLQHESWNYLPAIKFGDYDSVAAIRTNVEHFEMFHGPVLWNVTKSKK</sequence>
<accession>A0ABS2R8L9</accession>
<feature type="domain" description="Solute-binding protein family 5" evidence="5">
    <location>
        <begin position="78"/>
        <end position="438"/>
    </location>
</feature>
<dbReference type="Gene3D" id="3.10.105.10">
    <property type="entry name" value="Dipeptide-binding Protein, Domain 3"/>
    <property type="match status" value="1"/>
</dbReference>
<feature type="signal peptide" evidence="4">
    <location>
        <begin position="1"/>
        <end position="20"/>
    </location>
</feature>
<dbReference type="SUPFAM" id="SSF53850">
    <property type="entry name" value="Periplasmic binding protein-like II"/>
    <property type="match status" value="1"/>
</dbReference>
<evidence type="ECO:0000256" key="1">
    <source>
        <dbReference type="ARBA" id="ARBA00004193"/>
    </source>
</evidence>
<dbReference type="Pfam" id="PF00496">
    <property type="entry name" value="SBP_bac_5"/>
    <property type="match status" value="1"/>
</dbReference>
<protein>
    <submittedName>
        <fullName evidence="6">Peptide/nickel transport system substrate-binding protein</fullName>
    </submittedName>
</protein>
<evidence type="ECO:0000256" key="4">
    <source>
        <dbReference type="SAM" id="SignalP"/>
    </source>
</evidence>
<dbReference type="InterPro" id="IPR030678">
    <property type="entry name" value="Peptide/Ni-bd"/>
</dbReference>
<keyword evidence="3 4" id="KW-0732">Signal</keyword>
<dbReference type="PANTHER" id="PTHR30290">
    <property type="entry name" value="PERIPLASMIC BINDING COMPONENT OF ABC TRANSPORTER"/>
    <property type="match status" value="1"/>
</dbReference>
<comment type="caution">
    <text evidence="6">The sequence shown here is derived from an EMBL/GenBank/DDBJ whole genome shotgun (WGS) entry which is preliminary data.</text>
</comment>
<dbReference type="InterPro" id="IPR023765">
    <property type="entry name" value="SBP_5_CS"/>
</dbReference>
<reference evidence="6 7" key="1">
    <citation type="submission" date="2021-01" db="EMBL/GenBank/DDBJ databases">
        <title>Genomic Encyclopedia of Type Strains, Phase IV (KMG-IV): sequencing the most valuable type-strain genomes for metagenomic binning, comparative biology and taxonomic classification.</title>
        <authorList>
            <person name="Goeker M."/>
        </authorList>
    </citation>
    <scope>NUCLEOTIDE SEQUENCE [LARGE SCALE GENOMIC DNA]</scope>
    <source>
        <strain evidence="6 7">DSM 105453</strain>
    </source>
</reference>
<comment type="subcellular location">
    <subcellularLocation>
        <location evidence="1">Cell membrane</location>
        <topology evidence="1">Lipid-anchor</topology>
    </subcellularLocation>
</comment>
<name>A0ABS2R8L9_9BACI</name>
<dbReference type="RefSeq" id="WP_077114020.1">
    <property type="nucleotide sequence ID" value="NZ_JAFBFH010000017.1"/>
</dbReference>
<evidence type="ECO:0000256" key="2">
    <source>
        <dbReference type="ARBA" id="ARBA00005695"/>
    </source>
</evidence>
<proteinExistence type="inferred from homology"/>
<gene>
    <name evidence="6" type="ORF">JOC94_002714</name>
</gene>
<dbReference type="PANTHER" id="PTHR30290:SF38">
    <property type="entry name" value="D,D-DIPEPTIDE-BINDING PERIPLASMIC PROTEIN DDPA-RELATED"/>
    <property type="match status" value="1"/>
</dbReference>
<dbReference type="Gene3D" id="3.90.76.10">
    <property type="entry name" value="Dipeptide-binding Protein, Domain 1"/>
    <property type="match status" value="1"/>
</dbReference>
<dbReference type="EMBL" id="JAFBFH010000017">
    <property type="protein sequence ID" value="MBM7715725.1"/>
    <property type="molecule type" value="Genomic_DNA"/>
</dbReference>
<dbReference type="InterPro" id="IPR000914">
    <property type="entry name" value="SBP_5_dom"/>
</dbReference>
<feature type="chain" id="PRO_5046306450" evidence="4">
    <location>
        <begin position="21"/>
        <end position="519"/>
    </location>
</feature>
<dbReference type="PROSITE" id="PS51257">
    <property type="entry name" value="PROKAR_LIPOPROTEIN"/>
    <property type="match status" value="1"/>
</dbReference>
<evidence type="ECO:0000256" key="3">
    <source>
        <dbReference type="ARBA" id="ARBA00022729"/>
    </source>
</evidence>
<dbReference type="PROSITE" id="PS01040">
    <property type="entry name" value="SBP_BACTERIAL_5"/>
    <property type="match status" value="1"/>
</dbReference>
<dbReference type="Proteomes" id="UP000823485">
    <property type="component" value="Unassembled WGS sequence"/>
</dbReference>
<dbReference type="PIRSF" id="PIRSF002741">
    <property type="entry name" value="MppA"/>
    <property type="match status" value="1"/>
</dbReference>
<dbReference type="CDD" id="cd08502">
    <property type="entry name" value="PBP2_NikA_DppA_OppA_like_16"/>
    <property type="match status" value="1"/>
</dbReference>
<keyword evidence="7" id="KW-1185">Reference proteome</keyword>
<organism evidence="6 7">
    <name type="scientific">Siminovitchia thermophila</name>
    <dbReference type="NCBI Taxonomy" id="1245522"/>
    <lineage>
        <taxon>Bacteria</taxon>
        <taxon>Bacillati</taxon>
        <taxon>Bacillota</taxon>
        <taxon>Bacilli</taxon>
        <taxon>Bacillales</taxon>
        <taxon>Bacillaceae</taxon>
        <taxon>Siminovitchia</taxon>
    </lineage>
</organism>
<evidence type="ECO:0000259" key="5">
    <source>
        <dbReference type="Pfam" id="PF00496"/>
    </source>
</evidence>